<evidence type="ECO:0000313" key="11">
    <source>
        <dbReference type="EMBL" id="PZR04226.1"/>
    </source>
</evidence>
<keyword evidence="5" id="KW-0460">Magnesium</keyword>
<dbReference type="InterPro" id="IPR000123">
    <property type="entry name" value="Reverse_transcriptase_msDNA"/>
</dbReference>
<dbReference type="EC" id="2.7.7.49" evidence="1"/>
<dbReference type="PANTHER" id="PTHR34047">
    <property type="entry name" value="NUCLEAR INTRON MATURASE 1, MITOCHONDRIAL-RELATED"/>
    <property type="match status" value="1"/>
</dbReference>
<evidence type="ECO:0000256" key="5">
    <source>
        <dbReference type="ARBA" id="ARBA00022842"/>
    </source>
</evidence>
<accession>A0A2W5SXB6</accession>
<dbReference type="InterPro" id="IPR000477">
    <property type="entry name" value="RT_dom"/>
</dbReference>
<evidence type="ECO:0000256" key="6">
    <source>
        <dbReference type="ARBA" id="ARBA00022918"/>
    </source>
</evidence>
<keyword evidence="7" id="KW-0051">Antiviral defense</keyword>
<evidence type="ECO:0000256" key="3">
    <source>
        <dbReference type="ARBA" id="ARBA00022695"/>
    </source>
</evidence>
<reference evidence="11 12" key="1">
    <citation type="submission" date="2017-08" db="EMBL/GenBank/DDBJ databases">
        <title>Infants hospitalized years apart are colonized by the same room-sourced microbial strains.</title>
        <authorList>
            <person name="Brooks B."/>
            <person name="Olm M.R."/>
            <person name="Firek B.A."/>
            <person name="Baker R."/>
            <person name="Thomas B.C."/>
            <person name="Morowitz M.J."/>
            <person name="Banfield J.F."/>
        </authorList>
    </citation>
    <scope>NUCLEOTIDE SEQUENCE [LARGE SCALE GENOMIC DNA]</scope>
    <source>
        <strain evidence="11">S2_003_000_R2_14</strain>
    </source>
</reference>
<dbReference type="GO" id="GO:0003723">
    <property type="term" value="F:RNA binding"/>
    <property type="evidence" value="ECO:0007669"/>
    <property type="project" value="InterPro"/>
</dbReference>
<evidence type="ECO:0000256" key="4">
    <source>
        <dbReference type="ARBA" id="ARBA00022723"/>
    </source>
</evidence>
<dbReference type="CDD" id="cd03487">
    <property type="entry name" value="RT_Bac_retron_II"/>
    <property type="match status" value="1"/>
</dbReference>
<dbReference type="InterPro" id="IPR043502">
    <property type="entry name" value="DNA/RNA_pol_sf"/>
</dbReference>
<proteinExistence type="inferred from homology"/>
<evidence type="ECO:0000256" key="2">
    <source>
        <dbReference type="ARBA" id="ARBA00022679"/>
    </source>
</evidence>
<evidence type="ECO:0000256" key="7">
    <source>
        <dbReference type="ARBA" id="ARBA00023118"/>
    </source>
</evidence>
<dbReference type="SUPFAM" id="SSF56672">
    <property type="entry name" value="DNA/RNA polymerases"/>
    <property type="match status" value="1"/>
</dbReference>
<comment type="catalytic activity">
    <reaction evidence="9">
        <text>DNA(n) + a 2'-deoxyribonucleoside 5'-triphosphate = DNA(n+1) + diphosphate</text>
        <dbReference type="Rhea" id="RHEA:22508"/>
        <dbReference type="Rhea" id="RHEA-COMP:17339"/>
        <dbReference type="Rhea" id="RHEA-COMP:17340"/>
        <dbReference type="ChEBI" id="CHEBI:33019"/>
        <dbReference type="ChEBI" id="CHEBI:61560"/>
        <dbReference type="ChEBI" id="CHEBI:173112"/>
        <dbReference type="EC" id="2.7.7.49"/>
    </reaction>
</comment>
<dbReference type="PANTHER" id="PTHR34047:SF7">
    <property type="entry name" value="RNA-DIRECTED DNA POLYMERASE"/>
    <property type="match status" value="1"/>
</dbReference>
<dbReference type="PROSITE" id="PS50878">
    <property type="entry name" value="RT_POL"/>
    <property type="match status" value="1"/>
</dbReference>
<dbReference type="PRINTS" id="PR00866">
    <property type="entry name" value="RNADNAPOLMS"/>
</dbReference>
<evidence type="ECO:0000256" key="9">
    <source>
        <dbReference type="ARBA" id="ARBA00048173"/>
    </source>
</evidence>
<dbReference type="EMBL" id="QFQP01000062">
    <property type="protein sequence ID" value="PZR04226.1"/>
    <property type="molecule type" value="Genomic_DNA"/>
</dbReference>
<sequence length="350" mass="39206">MGPSKWNVPELHVVGDVAAWLSVSPEELRWFSDTSGVERARRRQSARNYVHQWVARGEKLPRLLEAPKAKLKALQRAVLHGLLGKIPVHDAAHGFVAGRSALTHARLHVGKKVVVRFDLRHFFTSIDTARAFGVLRWLGYTHEVSAVLIGLCTTRTPNHVLGRAPIPDLAEGEVLNQRFMMLRQLEAWHFPQGAPTSPAWANLCAWWLDVRLSAYAKKFGLTYSRYADDLVFSGDQLSSISRLRDVVDGVVRAEGFVINRAKTKVMHAHARQFVTGVVVNERPNVTRVEFDQLKALLHRCEMKGALSQSKGPVDQFRAELEGKVAWVAQLNAARGAKLKAQLSRIDWTEG</sequence>
<evidence type="ECO:0000256" key="1">
    <source>
        <dbReference type="ARBA" id="ARBA00012493"/>
    </source>
</evidence>
<dbReference type="GO" id="GO:0051607">
    <property type="term" value="P:defense response to virus"/>
    <property type="evidence" value="ECO:0007669"/>
    <property type="project" value="UniProtKB-KW"/>
</dbReference>
<comment type="caution">
    <text evidence="11">The sequence shown here is derived from an EMBL/GenBank/DDBJ whole genome shotgun (WGS) entry which is preliminary data.</text>
</comment>
<keyword evidence="3" id="KW-0548">Nucleotidyltransferase</keyword>
<keyword evidence="6 11" id="KW-0695">RNA-directed DNA polymerase</keyword>
<gene>
    <name evidence="11" type="ORF">DI536_34720</name>
</gene>
<dbReference type="AlphaFoldDB" id="A0A2W5SXB6"/>
<dbReference type="Proteomes" id="UP000249061">
    <property type="component" value="Unassembled WGS sequence"/>
</dbReference>
<organism evidence="11 12">
    <name type="scientific">Archangium gephyra</name>
    <dbReference type="NCBI Taxonomy" id="48"/>
    <lineage>
        <taxon>Bacteria</taxon>
        <taxon>Pseudomonadati</taxon>
        <taxon>Myxococcota</taxon>
        <taxon>Myxococcia</taxon>
        <taxon>Myxococcales</taxon>
        <taxon>Cystobacterineae</taxon>
        <taxon>Archangiaceae</taxon>
        <taxon>Archangium</taxon>
    </lineage>
</organism>
<dbReference type="Pfam" id="PF00078">
    <property type="entry name" value="RVT_1"/>
    <property type="match status" value="1"/>
</dbReference>
<dbReference type="GO" id="GO:0046872">
    <property type="term" value="F:metal ion binding"/>
    <property type="evidence" value="ECO:0007669"/>
    <property type="project" value="UniProtKB-KW"/>
</dbReference>
<feature type="domain" description="Reverse transcriptase" evidence="10">
    <location>
        <begin position="1"/>
        <end position="279"/>
    </location>
</feature>
<protein>
    <recommendedName>
        <fullName evidence="1">RNA-directed DNA polymerase</fullName>
        <ecNumber evidence="1">2.7.7.49</ecNumber>
    </recommendedName>
</protein>
<comment type="similarity">
    <text evidence="8">Belongs to the bacterial reverse transcriptase family.</text>
</comment>
<name>A0A2W5SXB6_9BACT</name>
<dbReference type="GO" id="GO:0003964">
    <property type="term" value="F:RNA-directed DNA polymerase activity"/>
    <property type="evidence" value="ECO:0007669"/>
    <property type="project" value="UniProtKB-KW"/>
</dbReference>
<keyword evidence="2" id="KW-0808">Transferase</keyword>
<keyword evidence="4" id="KW-0479">Metal-binding</keyword>
<evidence type="ECO:0000313" key="12">
    <source>
        <dbReference type="Proteomes" id="UP000249061"/>
    </source>
</evidence>
<evidence type="ECO:0000256" key="8">
    <source>
        <dbReference type="ARBA" id="ARBA00034120"/>
    </source>
</evidence>
<evidence type="ECO:0000259" key="10">
    <source>
        <dbReference type="PROSITE" id="PS50878"/>
    </source>
</evidence>
<dbReference type="InterPro" id="IPR051083">
    <property type="entry name" value="GrpII_Intron_Splice-Mob/Def"/>
</dbReference>